<keyword evidence="3" id="KW-0732">Signal</keyword>
<dbReference type="AlphaFoldDB" id="A0A368L198"/>
<dbReference type="Gene3D" id="3.40.30.10">
    <property type="entry name" value="Glutaredoxin"/>
    <property type="match status" value="1"/>
</dbReference>
<dbReference type="PROSITE" id="PS51352">
    <property type="entry name" value="THIOREDOXIN_2"/>
    <property type="match status" value="1"/>
</dbReference>
<dbReference type="GO" id="GO:0015036">
    <property type="term" value="F:disulfide oxidoreductase activity"/>
    <property type="evidence" value="ECO:0007669"/>
    <property type="project" value="UniProtKB-ARBA"/>
</dbReference>
<evidence type="ECO:0000313" key="11">
    <source>
        <dbReference type="Proteomes" id="UP000252357"/>
    </source>
</evidence>
<keyword evidence="6" id="KW-0676">Redox-active center</keyword>
<dbReference type="InterPro" id="IPR050824">
    <property type="entry name" value="Thiol_disulfide_DsbA"/>
</dbReference>
<protein>
    <recommendedName>
        <fullName evidence="7">Thiol:disulfide interchange protein</fullName>
    </recommendedName>
</protein>
<dbReference type="Pfam" id="PF01323">
    <property type="entry name" value="DSBA"/>
    <property type="match status" value="1"/>
</dbReference>
<dbReference type="OrthoDB" id="9784896at2"/>
<name>A0A368L198_9BURK</name>
<dbReference type="InterPro" id="IPR013766">
    <property type="entry name" value="Thioredoxin_domain"/>
</dbReference>
<feature type="domain" description="Thioredoxin" evidence="9">
    <location>
        <begin position="13"/>
        <end position="217"/>
    </location>
</feature>
<keyword evidence="5 7" id="KW-1015">Disulfide bond</keyword>
<evidence type="ECO:0000256" key="2">
    <source>
        <dbReference type="ARBA" id="ARBA00005791"/>
    </source>
</evidence>
<dbReference type="EMBL" id="QPGB01000004">
    <property type="protein sequence ID" value="RCS57094.1"/>
    <property type="molecule type" value="Genomic_DNA"/>
</dbReference>
<dbReference type="GO" id="GO:0042597">
    <property type="term" value="C:periplasmic space"/>
    <property type="evidence" value="ECO:0007669"/>
    <property type="project" value="UniProtKB-SubCell"/>
</dbReference>
<organism evidence="10 11">
    <name type="scientific">Parvibium lacunae</name>
    <dbReference type="NCBI Taxonomy" id="1888893"/>
    <lineage>
        <taxon>Bacteria</taxon>
        <taxon>Pseudomonadati</taxon>
        <taxon>Pseudomonadota</taxon>
        <taxon>Betaproteobacteria</taxon>
        <taxon>Burkholderiales</taxon>
        <taxon>Alcaligenaceae</taxon>
        <taxon>Parvibium</taxon>
    </lineage>
</organism>
<dbReference type="InterPro" id="IPR023205">
    <property type="entry name" value="DsbA/DsbL"/>
</dbReference>
<feature type="disulfide bond" description="Redox-active" evidence="8">
    <location>
        <begin position="65"/>
        <end position="68"/>
    </location>
</feature>
<dbReference type="CDD" id="cd03019">
    <property type="entry name" value="DsbA_DsbA"/>
    <property type="match status" value="1"/>
</dbReference>
<gene>
    <name evidence="10" type="ORF">DU000_09835</name>
</gene>
<dbReference type="PANTHER" id="PTHR35891:SF3">
    <property type="entry name" value="THIOL:DISULFIDE INTERCHANGE PROTEIN DSBL"/>
    <property type="match status" value="1"/>
</dbReference>
<reference evidence="10 11" key="1">
    <citation type="journal article" date="2018" name="Int. J. Syst. Evol. Microbiol.">
        <title>Parvibium lacunae gen. nov., sp. nov., a new member of the family Alcaligenaceae isolated from a freshwater pond.</title>
        <authorList>
            <person name="Chen W.M."/>
            <person name="Xie P.B."/>
            <person name="Hsu M.Y."/>
            <person name="Sheu S.Y."/>
        </authorList>
    </citation>
    <scope>NUCLEOTIDE SEQUENCE [LARGE SCALE GENOMIC DNA]</scope>
    <source>
        <strain evidence="10 11">KMB9</strain>
    </source>
</reference>
<evidence type="ECO:0000256" key="5">
    <source>
        <dbReference type="ARBA" id="ARBA00023157"/>
    </source>
</evidence>
<comment type="subcellular location">
    <subcellularLocation>
        <location evidence="1 7">Periplasm</location>
    </subcellularLocation>
</comment>
<comment type="caution">
    <text evidence="10">The sequence shown here is derived from an EMBL/GenBank/DDBJ whole genome shotgun (WGS) entry which is preliminary data.</text>
</comment>
<dbReference type="PANTHER" id="PTHR35891">
    <property type="entry name" value="THIOL:DISULFIDE INTERCHANGE PROTEIN DSBA"/>
    <property type="match status" value="1"/>
</dbReference>
<sequence length="220" mass="25131">MSFFSHQRRQWLSLIGLTGISASFPVLADKKDELREGYDYLVVKPAQPTDAAGKIEVVEFFWYGCPHCFDFDPQLEAWLKKLPADVAFRRIHVAFRDDFVPHQRLFYTLEALGKLPELHKKAFEAFHVQRLPMNNADQIAQWASQQGLDKKTFLDMYNSFSINSKCAAAKQASDNWKIRGVPTLGIQGKYLTSASIAGGRHERALEVASQLIDDIRKKRK</sequence>
<dbReference type="PIRSF" id="PIRSF001488">
    <property type="entry name" value="Tdi_protein"/>
    <property type="match status" value="1"/>
</dbReference>
<proteinExistence type="inferred from homology"/>
<evidence type="ECO:0000256" key="4">
    <source>
        <dbReference type="ARBA" id="ARBA00022764"/>
    </source>
</evidence>
<dbReference type="SUPFAM" id="SSF52833">
    <property type="entry name" value="Thioredoxin-like"/>
    <property type="match status" value="1"/>
</dbReference>
<evidence type="ECO:0000256" key="3">
    <source>
        <dbReference type="ARBA" id="ARBA00022729"/>
    </source>
</evidence>
<keyword evidence="11" id="KW-1185">Reference proteome</keyword>
<dbReference type="InterPro" id="IPR036249">
    <property type="entry name" value="Thioredoxin-like_sf"/>
</dbReference>
<evidence type="ECO:0000256" key="7">
    <source>
        <dbReference type="PIRNR" id="PIRNR001488"/>
    </source>
</evidence>
<accession>A0A368L198</accession>
<dbReference type="RefSeq" id="WP_114403235.1">
    <property type="nucleotide sequence ID" value="NZ_QPGB01000004.1"/>
</dbReference>
<evidence type="ECO:0000256" key="1">
    <source>
        <dbReference type="ARBA" id="ARBA00004418"/>
    </source>
</evidence>
<dbReference type="InterPro" id="IPR001853">
    <property type="entry name" value="DSBA-like_thioredoxin_dom"/>
</dbReference>
<evidence type="ECO:0000256" key="8">
    <source>
        <dbReference type="PIRSR" id="PIRSR001488-1"/>
    </source>
</evidence>
<keyword evidence="4 7" id="KW-0574">Periplasm</keyword>
<comment type="similarity">
    <text evidence="2">Belongs to the thioredoxin family. DsbA subfamily.</text>
</comment>
<dbReference type="PROSITE" id="PS00194">
    <property type="entry name" value="THIOREDOXIN_1"/>
    <property type="match status" value="1"/>
</dbReference>
<dbReference type="InterPro" id="IPR017937">
    <property type="entry name" value="Thioredoxin_CS"/>
</dbReference>
<evidence type="ECO:0000259" key="9">
    <source>
        <dbReference type="PROSITE" id="PS51352"/>
    </source>
</evidence>
<dbReference type="Proteomes" id="UP000252357">
    <property type="component" value="Unassembled WGS sequence"/>
</dbReference>
<evidence type="ECO:0000256" key="6">
    <source>
        <dbReference type="ARBA" id="ARBA00023284"/>
    </source>
</evidence>
<evidence type="ECO:0000313" key="10">
    <source>
        <dbReference type="EMBL" id="RCS57094.1"/>
    </source>
</evidence>